<dbReference type="Proteomes" id="UP000435649">
    <property type="component" value="Unassembled WGS sequence"/>
</dbReference>
<dbReference type="RefSeq" id="WP_154418637.1">
    <property type="nucleotide sequence ID" value="NZ_VUNS01000011.1"/>
</dbReference>
<protein>
    <submittedName>
        <fullName evidence="2">Helix-turn-helix transcriptional regulator</fullName>
    </submittedName>
</protein>
<dbReference type="Gene3D" id="1.10.260.40">
    <property type="entry name" value="lambda repressor-like DNA-binding domains"/>
    <property type="match status" value="1"/>
</dbReference>
<dbReference type="InterPro" id="IPR001387">
    <property type="entry name" value="Cro/C1-type_HTH"/>
</dbReference>
<reference evidence="2 3" key="1">
    <citation type="submission" date="2019-08" db="EMBL/GenBank/DDBJ databases">
        <title>In-depth cultivation of the pig gut microbiome towards novel bacterial diversity and tailored functional studies.</title>
        <authorList>
            <person name="Wylensek D."/>
            <person name="Hitch T.C.A."/>
            <person name="Clavel T."/>
        </authorList>
    </citation>
    <scope>NUCLEOTIDE SEQUENCE [LARGE SCALE GENOMIC DNA]</scope>
    <source>
        <strain evidence="2 3">BBE-744-WT-12</strain>
    </source>
</reference>
<dbReference type="InterPro" id="IPR010982">
    <property type="entry name" value="Lambda_DNA-bd_dom_sf"/>
</dbReference>
<name>A0A844G2N1_9BACT</name>
<evidence type="ECO:0000313" key="2">
    <source>
        <dbReference type="EMBL" id="MST97626.1"/>
    </source>
</evidence>
<dbReference type="AlphaFoldDB" id="A0A844G2N1"/>
<dbReference type="SUPFAM" id="SSF47413">
    <property type="entry name" value="lambda repressor-like DNA-binding domains"/>
    <property type="match status" value="1"/>
</dbReference>
<keyword evidence="3" id="KW-1185">Reference proteome</keyword>
<evidence type="ECO:0000313" key="3">
    <source>
        <dbReference type="Proteomes" id="UP000435649"/>
    </source>
</evidence>
<comment type="caution">
    <text evidence="2">The sequence shown here is derived from an EMBL/GenBank/DDBJ whole genome shotgun (WGS) entry which is preliminary data.</text>
</comment>
<dbReference type="Pfam" id="PF13443">
    <property type="entry name" value="HTH_26"/>
    <property type="match status" value="1"/>
</dbReference>
<accession>A0A844G2N1</accession>
<feature type="domain" description="HTH cro/C1-type" evidence="1">
    <location>
        <begin position="3"/>
        <end position="36"/>
    </location>
</feature>
<organism evidence="2 3">
    <name type="scientific">Victivallis lenta</name>
    <dbReference type="NCBI Taxonomy" id="2606640"/>
    <lineage>
        <taxon>Bacteria</taxon>
        <taxon>Pseudomonadati</taxon>
        <taxon>Lentisphaerota</taxon>
        <taxon>Lentisphaeria</taxon>
        <taxon>Victivallales</taxon>
        <taxon>Victivallaceae</taxon>
        <taxon>Victivallis</taxon>
    </lineage>
</organism>
<dbReference type="GO" id="GO:0003677">
    <property type="term" value="F:DNA binding"/>
    <property type="evidence" value="ECO:0007669"/>
    <property type="project" value="InterPro"/>
</dbReference>
<sequence>MTIDDFLKKHEMTAYQFAKLTGFQQSQISRFRSGEAAWSKSNAFFLRALDYAIEHGFPKTPAPPKG</sequence>
<proteinExistence type="predicted"/>
<evidence type="ECO:0000259" key="1">
    <source>
        <dbReference type="Pfam" id="PF13443"/>
    </source>
</evidence>
<dbReference type="EMBL" id="VUNS01000011">
    <property type="protein sequence ID" value="MST97626.1"/>
    <property type="molecule type" value="Genomic_DNA"/>
</dbReference>
<gene>
    <name evidence="2" type="ORF">FYJ85_11315</name>
</gene>